<dbReference type="EMBL" id="LWCA01000605">
    <property type="protein sequence ID" value="OAF67664.1"/>
    <property type="molecule type" value="Genomic_DNA"/>
</dbReference>
<dbReference type="Gene3D" id="1.20.5.320">
    <property type="entry name" value="6-Phosphogluconate Dehydrogenase, domain 3"/>
    <property type="match status" value="1"/>
</dbReference>
<evidence type="ECO:0000313" key="3">
    <source>
        <dbReference type="Proteomes" id="UP000078046"/>
    </source>
</evidence>
<evidence type="ECO:0000256" key="1">
    <source>
        <dbReference type="SAM" id="Phobius"/>
    </source>
</evidence>
<proteinExistence type="predicted"/>
<evidence type="ECO:0000313" key="2">
    <source>
        <dbReference type="EMBL" id="OAF67664.1"/>
    </source>
</evidence>
<comment type="caution">
    <text evidence="2">The sequence shown here is derived from an EMBL/GenBank/DDBJ whole genome shotgun (WGS) entry which is preliminary data.</text>
</comment>
<keyword evidence="1" id="KW-0472">Membrane</keyword>
<keyword evidence="1" id="KW-1133">Transmembrane helix</keyword>
<name>A0A177B2M1_9BILA</name>
<feature type="transmembrane region" description="Helical" evidence="1">
    <location>
        <begin position="248"/>
        <end position="271"/>
    </location>
</feature>
<reference evidence="2 3" key="1">
    <citation type="submission" date="2016-04" db="EMBL/GenBank/DDBJ databases">
        <title>The genome of Intoshia linei affirms orthonectids as highly simplified spiralians.</title>
        <authorList>
            <person name="Mikhailov K.V."/>
            <person name="Slusarev G.S."/>
            <person name="Nikitin M.A."/>
            <person name="Logacheva M.D."/>
            <person name="Penin A."/>
            <person name="Aleoshin V."/>
            <person name="Panchin Y.V."/>
        </authorList>
    </citation>
    <scope>NUCLEOTIDE SEQUENCE [LARGE SCALE GENOMIC DNA]</scope>
    <source>
        <strain evidence="2">Intl2013</strain>
        <tissue evidence="2">Whole animal</tissue>
    </source>
</reference>
<gene>
    <name evidence="2" type="ORF">A3Q56_04626</name>
</gene>
<organism evidence="2 3">
    <name type="scientific">Intoshia linei</name>
    <dbReference type="NCBI Taxonomy" id="1819745"/>
    <lineage>
        <taxon>Eukaryota</taxon>
        <taxon>Metazoa</taxon>
        <taxon>Spiralia</taxon>
        <taxon>Lophotrochozoa</taxon>
        <taxon>Mesozoa</taxon>
        <taxon>Orthonectida</taxon>
        <taxon>Rhopaluridae</taxon>
        <taxon>Intoshia</taxon>
    </lineage>
</organism>
<protein>
    <submittedName>
        <fullName evidence="2">Uncharacterized protein</fullName>
    </submittedName>
</protein>
<dbReference type="AlphaFoldDB" id="A0A177B2M1"/>
<dbReference type="OrthoDB" id="6328370at2759"/>
<accession>A0A177B2M1</accession>
<sequence>EIEAYEKVVSIGSIPDKVSAAAQGLNNSLILRNSVQNEGILYAFSAYFVELNPVIFQIWRSAKPINNKTAYTLIHELEYTPTVTGLEDIPIHTLPGQKCMVLELNDKLGIFLKDGKPSIGYTFDDTLNNMQMVPLKRGKDKFELGKDIAVDKLYYPYTLSVVGYIDTDMSEYPLFEKFPECPKTLGVPGRHLSQIIVYRSGPKGEKGDRGEVGFPGPRGERGIPGPSVGLSYGKSTNCVWCAELLNPYLILGLMIWMVILSLLVTIVIATISCKKDKTRGYVAENPTNYKPKWKSSGTEGWQNPGYDYEKEGTIQAEATYSALDEGRTSF</sequence>
<dbReference type="Proteomes" id="UP000078046">
    <property type="component" value="Unassembled WGS sequence"/>
</dbReference>
<keyword evidence="1" id="KW-0812">Transmembrane</keyword>
<keyword evidence="3" id="KW-1185">Reference proteome</keyword>
<feature type="non-terminal residue" evidence="2">
    <location>
        <position position="1"/>
    </location>
</feature>